<dbReference type="Proteomes" id="UP000077763">
    <property type="component" value="Unassembled WGS sequence"/>
</dbReference>
<accession>A0A177MFB6</accession>
<proteinExistence type="predicted"/>
<sequence length="294" mass="33981">MIQLKVQENFANHMFNVSLDNISNYWFEIINNYDIGQESQKLNENLKLQGFDTALELAIDEIGFDGGDGEGDHPSFAFFIKGSYRIINVANNTVFYNGQLYYKSINHTLEEWAAEDSKLLQNEFNQGYHKLSSEILENSFLLFDVPADSLSNDDSCVLKPIYPILDFGFFDNKLRFVQVNSLQPELSWAAFPREIDKEKYGDQIKDVTYDLKILPVIAGSVGTVIYERIEIPEPHHKIDTSLISFSDYFWTVRARFMLNGQKRITNWSYSKHPNGISCLEKSIPSENYFRFKTP</sequence>
<evidence type="ECO:0000313" key="1">
    <source>
        <dbReference type="EMBL" id="OAI03499.1"/>
    </source>
</evidence>
<dbReference type="AlphaFoldDB" id="A0A177MFB6"/>
<reference evidence="1 2" key="1">
    <citation type="submission" date="2016-03" db="EMBL/GenBank/DDBJ databases">
        <authorList>
            <person name="Ploux O."/>
        </authorList>
    </citation>
    <scope>NUCLEOTIDE SEQUENCE [LARGE SCALE GENOMIC DNA]</scope>
    <source>
        <strain evidence="1 2">R-45371</strain>
    </source>
</reference>
<evidence type="ECO:0000313" key="2">
    <source>
        <dbReference type="Proteomes" id="UP000077763"/>
    </source>
</evidence>
<name>A0A177MFB6_METMH</name>
<protein>
    <submittedName>
        <fullName evidence="1">Uncharacterized protein</fullName>
    </submittedName>
</protein>
<organism evidence="1 2">
    <name type="scientific">Methylomonas methanica</name>
    <dbReference type="NCBI Taxonomy" id="421"/>
    <lineage>
        <taxon>Bacteria</taxon>
        <taxon>Pseudomonadati</taxon>
        <taxon>Pseudomonadota</taxon>
        <taxon>Gammaproteobacteria</taxon>
        <taxon>Methylococcales</taxon>
        <taxon>Methylococcaceae</taxon>
        <taxon>Methylomonas</taxon>
    </lineage>
</organism>
<comment type="caution">
    <text evidence="1">The sequence shown here is derived from an EMBL/GenBank/DDBJ whole genome shotgun (WGS) entry which is preliminary data.</text>
</comment>
<gene>
    <name evidence="1" type="ORF">A1353_14360</name>
</gene>
<dbReference type="EMBL" id="LUUH01000056">
    <property type="protein sequence ID" value="OAI03499.1"/>
    <property type="molecule type" value="Genomic_DNA"/>
</dbReference>